<dbReference type="PROSITE" id="PS50949">
    <property type="entry name" value="HTH_GNTR"/>
    <property type="match status" value="1"/>
</dbReference>
<proteinExistence type="predicted"/>
<dbReference type="Gene3D" id="1.10.10.10">
    <property type="entry name" value="Winged helix-like DNA-binding domain superfamily/Winged helix DNA-binding domain"/>
    <property type="match status" value="1"/>
</dbReference>
<evidence type="ECO:0000313" key="6">
    <source>
        <dbReference type="Proteomes" id="UP001595699"/>
    </source>
</evidence>
<organism evidence="5 6">
    <name type="scientific">Tenggerimyces flavus</name>
    <dbReference type="NCBI Taxonomy" id="1708749"/>
    <lineage>
        <taxon>Bacteria</taxon>
        <taxon>Bacillati</taxon>
        <taxon>Actinomycetota</taxon>
        <taxon>Actinomycetes</taxon>
        <taxon>Propionibacteriales</taxon>
        <taxon>Nocardioidaceae</taxon>
        <taxon>Tenggerimyces</taxon>
    </lineage>
</organism>
<dbReference type="InterPro" id="IPR036388">
    <property type="entry name" value="WH-like_DNA-bd_sf"/>
</dbReference>
<name>A0ABV7YGG4_9ACTN</name>
<keyword evidence="2" id="KW-0238">DNA-binding</keyword>
<dbReference type="PRINTS" id="PR00035">
    <property type="entry name" value="HTHGNTR"/>
</dbReference>
<gene>
    <name evidence="5" type="ORF">ACFOUW_22955</name>
</gene>
<evidence type="ECO:0000256" key="1">
    <source>
        <dbReference type="ARBA" id="ARBA00023015"/>
    </source>
</evidence>
<dbReference type="SMART" id="SM00895">
    <property type="entry name" value="FCD"/>
    <property type="match status" value="1"/>
</dbReference>
<keyword evidence="6" id="KW-1185">Reference proteome</keyword>
<dbReference type="Pfam" id="PF00392">
    <property type="entry name" value="GntR"/>
    <property type="match status" value="1"/>
</dbReference>
<dbReference type="SMART" id="SM00345">
    <property type="entry name" value="HTH_GNTR"/>
    <property type="match status" value="1"/>
</dbReference>
<dbReference type="SUPFAM" id="SSF48008">
    <property type="entry name" value="GntR ligand-binding domain-like"/>
    <property type="match status" value="1"/>
</dbReference>
<evidence type="ECO:0000256" key="2">
    <source>
        <dbReference type="ARBA" id="ARBA00023125"/>
    </source>
</evidence>
<accession>A0ABV7YGG4</accession>
<dbReference type="InterPro" id="IPR008920">
    <property type="entry name" value="TF_FadR/GntR_C"/>
</dbReference>
<dbReference type="RefSeq" id="WP_205118590.1">
    <property type="nucleotide sequence ID" value="NZ_JAFBCM010000001.1"/>
</dbReference>
<dbReference type="InterPro" id="IPR036390">
    <property type="entry name" value="WH_DNA-bd_sf"/>
</dbReference>
<dbReference type="SUPFAM" id="SSF46785">
    <property type="entry name" value="Winged helix' DNA-binding domain"/>
    <property type="match status" value="1"/>
</dbReference>
<evidence type="ECO:0000313" key="5">
    <source>
        <dbReference type="EMBL" id="MFC3763716.1"/>
    </source>
</evidence>
<dbReference type="EMBL" id="JBHRZH010000020">
    <property type="protein sequence ID" value="MFC3763716.1"/>
    <property type="molecule type" value="Genomic_DNA"/>
</dbReference>
<feature type="domain" description="HTH gntR-type" evidence="4">
    <location>
        <begin position="14"/>
        <end position="81"/>
    </location>
</feature>
<dbReference type="InterPro" id="IPR000524">
    <property type="entry name" value="Tscrpt_reg_HTH_GntR"/>
</dbReference>
<keyword evidence="1" id="KW-0805">Transcription regulation</keyword>
<sequence length="226" mass="24841">MSNPPALAPLEQTATRSDLVVDAIRLAILQGQLAPGSSLVERRLAEMLGVSKTPVREALISLASTGLVTVHPNRGVAVRRLAVGDLERIYEVRLLLEPWAVGRTAKSQPDKAITEAKATLEEARTLLAEPDHSELSLTNRRFHRALYAACGNDIVVSQLDDLQHLTALGIVSLLWERWPTWTEEFEEHEGILDAVEKGNAKDAERLARQHIEHSLSRLQKSGTSTG</sequence>
<dbReference type="InterPro" id="IPR011711">
    <property type="entry name" value="GntR_C"/>
</dbReference>
<dbReference type="Pfam" id="PF07729">
    <property type="entry name" value="FCD"/>
    <property type="match status" value="1"/>
</dbReference>
<dbReference type="Gene3D" id="1.20.120.530">
    <property type="entry name" value="GntR ligand-binding domain-like"/>
    <property type="match status" value="1"/>
</dbReference>
<dbReference type="CDD" id="cd07377">
    <property type="entry name" value="WHTH_GntR"/>
    <property type="match status" value="1"/>
</dbReference>
<reference evidence="6" key="1">
    <citation type="journal article" date="2019" name="Int. J. Syst. Evol. Microbiol.">
        <title>The Global Catalogue of Microorganisms (GCM) 10K type strain sequencing project: providing services to taxonomists for standard genome sequencing and annotation.</title>
        <authorList>
            <consortium name="The Broad Institute Genomics Platform"/>
            <consortium name="The Broad Institute Genome Sequencing Center for Infectious Disease"/>
            <person name="Wu L."/>
            <person name="Ma J."/>
        </authorList>
    </citation>
    <scope>NUCLEOTIDE SEQUENCE [LARGE SCALE GENOMIC DNA]</scope>
    <source>
        <strain evidence="6">CGMCC 4.7241</strain>
    </source>
</reference>
<dbReference type="Proteomes" id="UP001595699">
    <property type="component" value="Unassembled WGS sequence"/>
</dbReference>
<evidence type="ECO:0000256" key="3">
    <source>
        <dbReference type="ARBA" id="ARBA00023163"/>
    </source>
</evidence>
<keyword evidence="3" id="KW-0804">Transcription</keyword>
<comment type="caution">
    <text evidence="5">The sequence shown here is derived from an EMBL/GenBank/DDBJ whole genome shotgun (WGS) entry which is preliminary data.</text>
</comment>
<evidence type="ECO:0000259" key="4">
    <source>
        <dbReference type="PROSITE" id="PS50949"/>
    </source>
</evidence>
<dbReference type="PANTHER" id="PTHR43537">
    <property type="entry name" value="TRANSCRIPTIONAL REGULATOR, GNTR FAMILY"/>
    <property type="match status" value="1"/>
</dbReference>
<dbReference type="PANTHER" id="PTHR43537:SF24">
    <property type="entry name" value="GLUCONATE OPERON TRANSCRIPTIONAL REPRESSOR"/>
    <property type="match status" value="1"/>
</dbReference>
<protein>
    <submittedName>
        <fullName evidence="5">GntR family transcriptional regulator</fullName>
    </submittedName>
</protein>